<organism evidence="2 3">
    <name type="scientific">[Clostridium] citroniae WAL-19142</name>
    <dbReference type="NCBI Taxonomy" id="742734"/>
    <lineage>
        <taxon>Bacteria</taxon>
        <taxon>Bacillati</taxon>
        <taxon>Bacillota</taxon>
        <taxon>Clostridia</taxon>
        <taxon>Lachnospirales</taxon>
        <taxon>Lachnospiraceae</taxon>
        <taxon>Enterocloster</taxon>
    </lineage>
</organism>
<dbReference type="Pfam" id="PF19700">
    <property type="entry name" value="DUF6198"/>
    <property type="match status" value="1"/>
</dbReference>
<evidence type="ECO:0000313" key="3">
    <source>
        <dbReference type="Proteomes" id="UP000037392"/>
    </source>
</evidence>
<keyword evidence="1" id="KW-0812">Transmembrane</keyword>
<dbReference type="EMBL" id="ADLK01000026">
    <property type="protein sequence ID" value="KMW17791.1"/>
    <property type="molecule type" value="Genomic_DNA"/>
</dbReference>
<dbReference type="PATRIC" id="fig|742734.4.peg.3732"/>
<accession>A0A0J9C074</accession>
<evidence type="ECO:0000256" key="1">
    <source>
        <dbReference type="SAM" id="Phobius"/>
    </source>
</evidence>
<name>A0A0J9C074_9FIRM</name>
<reference evidence="2 3" key="1">
    <citation type="submission" date="2011-04" db="EMBL/GenBank/DDBJ databases">
        <title>The Genome Sequence of Clostridium citroniae WAL-19142.</title>
        <authorList>
            <consortium name="The Broad Institute Genome Sequencing Platform"/>
            <person name="Earl A."/>
            <person name="Ward D."/>
            <person name="Feldgarden M."/>
            <person name="Gevers D."/>
            <person name="Warren Y.A."/>
            <person name="Tyrrell K.L."/>
            <person name="Citron D.M."/>
            <person name="Goldstein E.J."/>
            <person name="Daigneault M."/>
            <person name="Allen-Vercoe E."/>
            <person name="Young S.K."/>
            <person name="Zeng Q."/>
            <person name="Gargeya S."/>
            <person name="Fitzgerald M."/>
            <person name="Haas B."/>
            <person name="Abouelleil A."/>
            <person name="Alvarado L."/>
            <person name="Arachchi H.M."/>
            <person name="Berlin A."/>
            <person name="Brown A."/>
            <person name="Chapman S.B."/>
            <person name="Chen Z."/>
            <person name="Dunbar C."/>
            <person name="Freedman E."/>
            <person name="Gearin G."/>
            <person name="Gellesch M."/>
            <person name="Goldberg J."/>
            <person name="Griggs A."/>
            <person name="Gujja S."/>
            <person name="Heilman E.R."/>
            <person name="Heiman D."/>
            <person name="Howarth C."/>
            <person name="Larson L."/>
            <person name="Lui A."/>
            <person name="MacDonald P.J."/>
            <person name="Mehta T."/>
            <person name="Montmayeur A."/>
            <person name="Murphy C."/>
            <person name="Neiman D."/>
            <person name="Pearson M."/>
            <person name="Priest M."/>
            <person name="Roberts A."/>
            <person name="Saif S."/>
            <person name="Shea T."/>
            <person name="Shenoy N."/>
            <person name="Sisk P."/>
            <person name="Stolte C."/>
            <person name="Sykes S."/>
            <person name="White J."/>
            <person name="Yandava C."/>
            <person name="Wortman J."/>
            <person name="Nusbaum C."/>
            <person name="Birren B."/>
        </authorList>
    </citation>
    <scope>NUCLEOTIDE SEQUENCE [LARGE SCALE GENOMIC DNA]</scope>
    <source>
        <strain evidence="2 3">WAL-19142</strain>
    </source>
</reference>
<evidence type="ECO:0000313" key="2">
    <source>
        <dbReference type="EMBL" id="KMW17791.1"/>
    </source>
</evidence>
<dbReference type="RefSeq" id="WP_045092579.1">
    <property type="nucleotide sequence ID" value="NZ_KQ235880.1"/>
</dbReference>
<dbReference type="PANTHER" id="PTHR40078:SF1">
    <property type="entry name" value="INTEGRAL MEMBRANE PROTEIN"/>
    <property type="match status" value="1"/>
</dbReference>
<feature type="transmembrane region" description="Helical" evidence="1">
    <location>
        <begin position="78"/>
        <end position="99"/>
    </location>
</feature>
<dbReference type="GeneID" id="93166372"/>
<dbReference type="PANTHER" id="PTHR40078">
    <property type="entry name" value="INTEGRAL MEMBRANE PROTEIN-RELATED"/>
    <property type="match status" value="1"/>
</dbReference>
<dbReference type="AlphaFoldDB" id="A0A0J9C074"/>
<feature type="transmembrane region" description="Helical" evidence="1">
    <location>
        <begin position="51"/>
        <end position="71"/>
    </location>
</feature>
<gene>
    <name evidence="2" type="ORF">HMPREF9470_03480</name>
</gene>
<keyword evidence="1" id="KW-1133">Transmembrane helix</keyword>
<feature type="transmembrane region" description="Helical" evidence="1">
    <location>
        <begin position="167"/>
        <end position="189"/>
    </location>
</feature>
<feature type="transmembrane region" description="Helical" evidence="1">
    <location>
        <begin position="12"/>
        <end position="31"/>
    </location>
</feature>
<comment type="caution">
    <text evidence="2">The sequence shown here is derived from an EMBL/GenBank/DDBJ whole genome shotgun (WGS) entry which is preliminary data.</text>
</comment>
<evidence type="ECO:0008006" key="4">
    <source>
        <dbReference type="Google" id="ProtNLM"/>
    </source>
</evidence>
<feature type="transmembrane region" description="Helical" evidence="1">
    <location>
        <begin position="111"/>
        <end position="132"/>
    </location>
</feature>
<keyword evidence="1" id="KW-0472">Membrane</keyword>
<sequence length="212" mass="23394">MLINYFRKIGMRRFVIMTTGNIFLGLGISIFKLSGLGNDPFSGMVMALSDLTHITYATFLLMVNAALFIYEAAAGRKLIGVGTLVNAFLLGYIVTFFYNTLLRVMGAPQQMIQRVITVLFGVVITSLGVSLYQYPNVGVAPYDSISLILVRKKPHVPYFRYRISTDAFCALICYLAGGIIGLGTLLSAFGLGPIVQFFNVHVSARLLDRERL</sequence>
<dbReference type="InterPro" id="IPR038750">
    <property type="entry name" value="YczE/YyaS-like"/>
</dbReference>
<dbReference type="Proteomes" id="UP000037392">
    <property type="component" value="Unassembled WGS sequence"/>
</dbReference>
<dbReference type="OrthoDB" id="1758183at2"/>
<proteinExistence type="predicted"/>
<protein>
    <recommendedName>
        <fullName evidence="4">Integral membrane protein</fullName>
    </recommendedName>
</protein>